<evidence type="ECO:0000313" key="2">
    <source>
        <dbReference type="EMBL" id="MFD1194879.1"/>
    </source>
</evidence>
<keyword evidence="2" id="KW-0012">Acyltransferase</keyword>
<gene>
    <name evidence="2" type="ORF">ACFQ3C_09375</name>
</gene>
<dbReference type="GO" id="GO:0016746">
    <property type="term" value="F:acyltransferase activity"/>
    <property type="evidence" value="ECO:0007669"/>
    <property type="project" value="UniProtKB-KW"/>
</dbReference>
<keyword evidence="3" id="KW-1185">Reference proteome</keyword>
<accession>A0ABW3TCI5</accession>
<dbReference type="SUPFAM" id="SSF55729">
    <property type="entry name" value="Acyl-CoA N-acyltransferases (Nat)"/>
    <property type="match status" value="1"/>
</dbReference>
<evidence type="ECO:0000259" key="1">
    <source>
        <dbReference type="PROSITE" id="PS51186"/>
    </source>
</evidence>
<dbReference type="PANTHER" id="PTHR43138:SF1">
    <property type="entry name" value="N-ACETYLTRANSFERASE ACA1"/>
    <property type="match status" value="1"/>
</dbReference>
<dbReference type="InterPro" id="IPR000182">
    <property type="entry name" value="GNAT_dom"/>
</dbReference>
<evidence type="ECO:0000313" key="3">
    <source>
        <dbReference type="Proteomes" id="UP001597151"/>
    </source>
</evidence>
<dbReference type="Proteomes" id="UP001597151">
    <property type="component" value="Unassembled WGS sequence"/>
</dbReference>
<organism evidence="2 3">
    <name type="scientific">Seohaeicola saemankumensis</name>
    <dbReference type="NCBI Taxonomy" id="481181"/>
    <lineage>
        <taxon>Bacteria</taxon>
        <taxon>Pseudomonadati</taxon>
        <taxon>Pseudomonadota</taxon>
        <taxon>Alphaproteobacteria</taxon>
        <taxon>Rhodobacterales</taxon>
        <taxon>Roseobacteraceae</taxon>
        <taxon>Seohaeicola</taxon>
    </lineage>
</organism>
<protein>
    <submittedName>
        <fullName evidence="2">GNAT family N-acetyltransferase</fullName>
        <ecNumber evidence="2">2.3.-.-</ecNumber>
    </submittedName>
</protein>
<name>A0ABW3TCI5_9RHOB</name>
<dbReference type="RefSeq" id="WP_380790926.1">
    <property type="nucleotide sequence ID" value="NZ_JBHTKR010000003.1"/>
</dbReference>
<proteinExistence type="predicted"/>
<dbReference type="PROSITE" id="PS51186">
    <property type="entry name" value="GNAT"/>
    <property type="match status" value="1"/>
</dbReference>
<dbReference type="InterPro" id="IPR052742">
    <property type="entry name" value="Mito_N-acetyltransferase"/>
</dbReference>
<dbReference type="EC" id="2.3.-.-" evidence="2"/>
<dbReference type="InterPro" id="IPR016181">
    <property type="entry name" value="Acyl_CoA_acyltransferase"/>
</dbReference>
<dbReference type="PANTHER" id="PTHR43138">
    <property type="entry name" value="ACETYLTRANSFERASE, GNAT FAMILY"/>
    <property type="match status" value="1"/>
</dbReference>
<comment type="caution">
    <text evidence="2">The sequence shown here is derived from an EMBL/GenBank/DDBJ whole genome shotgun (WGS) entry which is preliminary data.</text>
</comment>
<feature type="domain" description="N-acetyltransferase" evidence="1">
    <location>
        <begin position="4"/>
        <end position="164"/>
    </location>
</feature>
<dbReference type="Pfam" id="PF00583">
    <property type="entry name" value="Acetyltransf_1"/>
    <property type="match status" value="1"/>
</dbReference>
<dbReference type="CDD" id="cd04301">
    <property type="entry name" value="NAT_SF"/>
    <property type="match status" value="1"/>
</dbReference>
<dbReference type="Gene3D" id="3.40.630.30">
    <property type="match status" value="1"/>
</dbReference>
<dbReference type="EMBL" id="JBHTKR010000003">
    <property type="protein sequence ID" value="MFD1194879.1"/>
    <property type="molecule type" value="Genomic_DNA"/>
</dbReference>
<keyword evidence="2" id="KW-0808">Transferase</keyword>
<reference evidence="3" key="1">
    <citation type="journal article" date="2019" name="Int. J. Syst. Evol. Microbiol.">
        <title>The Global Catalogue of Microorganisms (GCM) 10K type strain sequencing project: providing services to taxonomists for standard genome sequencing and annotation.</title>
        <authorList>
            <consortium name="The Broad Institute Genomics Platform"/>
            <consortium name="The Broad Institute Genome Sequencing Center for Infectious Disease"/>
            <person name="Wu L."/>
            <person name="Ma J."/>
        </authorList>
    </citation>
    <scope>NUCLEOTIDE SEQUENCE [LARGE SCALE GENOMIC DNA]</scope>
    <source>
        <strain evidence="3">CCUG 55328</strain>
    </source>
</reference>
<sequence length="172" mass="18257">MNDVTMRAATVADHAAVWDILRPVFRAGETYAIDPAISEADALAYWFGPGREVRVAEADGQVLGSYYIRPNAEGGGAHVCNCGFVTSQAAQGRGVARAMLADALDRAAQSGYRAMQFNFVIGTNTRAVAMWQAAGFKIVGRLPGAYLHPVEGYVDALVMYRSLLPEGAAGAT</sequence>